<dbReference type="GO" id="GO:0016020">
    <property type="term" value="C:membrane"/>
    <property type="evidence" value="ECO:0007669"/>
    <property type="project" value="UniProtKB-SubCell"/>
</dbReference>
<evidence type="ECO:0000256" key="1">
    <source>
        <dbReference type="ARBA" id="ARBA00004141"/>
    </source>
</evidence>
<gene>
    <name evidence="6" type="ORF">DesU5LDRAFT_0354</name>
</gene>
<dbReference type="Pfam" id="PF04172">
    <property type="entry name" value="LrgB"/>
    <property type="match status" value="1"/>
</dbReference>
<proteinExistence type="predicted"/>
<dbReference type="EMBL" id="JH600068">
    <property type="protein sequence ID" value="EIG52066.1"/>
    <property type="molecule type" value="Genomic_DNA"/>
</dbReference>
<feature type="transmembrane region" description="Helical" evidence="5">
    <location>
        <begin position="92"/>
        <end position="114"/>
    </location>
</feature>
<dbReference type="eggNOG" id="COG1346">
    <property type="taxonomic scope" value="Bacteria"/>
</dbReference>
<feature type="transmembrane region" description="Helical" evidence="5">
    <location>
        <begin position="63"/>
        <end position="80"/>
    </location>
</feature>
<protein>
    <submittedName>
        <fullName evidence="6">Putative effector of murein hydrolase</fullName>
    </submittedName>
</protein>
<feature type="transmembrane region" description="Helical" evidence="5">
    <location>
        <begin position="6"/>
        <end position="25"/>
    </location>
</feature>
<keyword evidence="6" id="KW-0378">Hydrolase</keyword>
<name>I2PX10_9BACT</name>
<dbReference type="PANTHER" id="PTHR30249">
    <property type="entry name" value="PUTATIVE SEROTONIN TRANSPORTER"/>
    <property type="match status" value="1"/>
</dbReference>
<feature type="transmembrane region" description="Helical" evidence="5">
    <location>
        <begin position="32"/>
        <end position="57"/>
    </location>
</feature>
<keyword evidence="2 5" id="KW-0812">Transmembrane</keyword>
<evidence type="ECO:0000256" key="5">
    <source>
        <dbReference type="SAM" id="Phobius"/>
    </source>
</evidence>
<feature type="transmembrane region" description="Helical" evidence="5">
    <location>
        <begin position="203"/>
        <end position="225"/>
    </location>
</feature>
<feature type="transmembrane region" description="Helical" evidence="5">
    <location>
        <begin position="147"/>
        <end position="168"/>
    </location>
</feature>
<dbReference type="PANTHER" id="PTHR30249:SF0">
    <property type="entry name" value="PLASTIDAL GLYCOLATE_GLYCERATE TRANSLOCATOR 1, CHLOROPLASTIC"/>
    <property type="match status" value="1"/>
</dbReference>
<evidence type="ECO:0000256" key="2">
    <source>
        <dbReference type="ARBA" id="ARBA00022692"/>
    </source>
</evidence>
<accession>I2PX10</accession>
<keyword evidence="3 5" id="KW-1133">Transmembrane helix</keyword>
<comment type="subcellular location">
    <subcellularLocation>
        <location evidence="1">Membrane</location>
        <topology evidence="1">Multi-pass membrane protein</topology>
    </subcellularLocation>
</comment>
<dbReference type="AlphaFoldDB" id="I2PX10"/>
<organism evidence="6">
    <name type="scientific">Desulfovibrio sp. U5L</name>
    <dbReference type="NCBI Taxonomy" id="596152"/>
    <lineage>
        <taxon>Bacteria</taxon>
        <taxon>Pseudomonadati</taxon>
        <taxon>Thermodesulfobacteriota</taxon>
        <taxon>Desulfovibrionia</taxon>
        <taxon>Desulfovibrionales</taxon>
        <taxon>Desulfovibrionaceae</taxon>
        <taxon>Desulfovibrio</taxon>
    </lineage>
</organism>
<sequence>MDNPLLLASFIVLTVATYLACRRLYLTVNHPLLNVVALSAGIVIAVLVACDLPYAVYAPARDVMTALLGPATVGLAVPLYRHRRLLRSHGPAILASVGFGAFLAMLSAGLIASLGGLPREVVVSILPKGVSIPFAVEISRIYGGIPALSAAFVVATGTLGSLLGGWLLSRVGIGHPVARGLALGTVSHAQGTATALMEGEQQGAMAGLAMILAGIFTAGFAPLVVRLLGLL</sequence>
<dbReference type="GO" id="GO:0016787">
    <property type="term" value="F:hydrolase activity"/>
    <property type="evidence" value="ECO:0007669"/>
    <property type="project" value="UniProtKB-KW"/>
</dbReference>
<evidence type="ECO:0000256" key="3">
    <source>
        <dbReference type="ARBA" id="ARBA00022989"/>
    </source>
</evidence>
<dbReference type="STRING" id="596152.DesU5LDRAFT_0354"/>
<keyword evidence="4 5" id="KW-0472">Membrane</keyword>
<dbReference type="HOGENOM" id="CLU_082099_0_1_7"/>
<dbReference type="OrthoDB" id="9811701at2"/>
<dbReference type="InterPro" id="IPR007300">
    <property type="entry name" value="CidB/LrgB"/>
</dbReference>
<reference evidence="6" key="1">
    <citation type="submission" date="2011-11" db="EMBL/GenBank/DDBJ databases">
        <title>Improved High-Quality Draft sequence of Desulfovibrio sp. U5L.</title>
        <authorList>
            <consortium name="US DOE Joint Genome Institute"/>
            <person name="Lucas S."/>
            <person name="Han J."/>
            <person name="Lapidus A."/>
            <person name="Cheng J.-F."/>
            <person name="Goodwin L."/>
            <person name="Pitluck S."/>
            <person name="Peters L."/>
            <person name="Ovchinnikova G."/>
            <person name="Held B."/>
            <person name="Detter J.C."/>
            <person name="Han C."/>
            <person name="Tapia R."/>
            <person name="Land M."/>
            <person name="Hauser L."/>
            <person name="Kyrpides N."/>
            <person name="Ivanova N."/>
            <person name="Pagani I."/>
            <person name="Gabster J."/>
            <person name="Walker C."/>
            <person name="Stolyar S."/>
            <person name="Stahl D."/>
            <person name="Arkin A."/>
            <person name="Dehal P."/>
            <person name="Hazen T."/>
            <person name="Woyke T."/>
        </authorList>
    </citation>
    <scope>NUCLEOTIDE SEQUENCE [LARGE SCALE GENOMIC DNA]</scope>
    <source>
        <strain evidence="6">U5L</strain>
    </source>
</reference>
<evidence type="ECO:0000256" key="4">
    <source>
        <dbReference type="ARBA" id="ARBA00023136"/>
    </source>
</evidence>
<evidence type="ECO:0000313" key="6">
    <source>
        <dbReference type="EMBL" id="EIG52066.1"/>
    </source>
</evidence>